<feature type="binding site" evidence="13">
    <location>
        <position position="117"/>
    </location>
    <ligand>
        <name>Zn(2+)</name>
        <dbReference type="ChEBI" id="CHEBI:29105"/>
        <label>2</label>
    </ligand>
</feature>
<dbReference type="GO" id="GO:0019253">
    <property type="term" value="P:reductive pentose-phosphate cycle"/>
    <property type="evidence" value="ECO:0007669"/>
    <property type="project" value="UniProtKB-UniPathway"/>
</dbReference>
<proteinExistence type="inferred from homology"/>
<dbReference type="EC" id="4.1.2.13" evidence="14"/>
<feature type="binding site" evidence="13">
    <location>
        <position position="96"/>
    </location>
    <ligand>
        <name>Zn(2+)</name>
        <dbReference type="ChEBI" id="CHEBI:29105"/>
        <label>1</label>
        <note>catalytic</note>
    </ligand>
</feature>
<comment type="pathway">
    <text evidence="3 14">Carbohydrate degradation; glycolysis; D-glyceraldehyde 3-phosphate and glycerone phosphate from D-glucose: step 4/4.</text>
</comment>
<evidence type="ECO:0000256" key="3">
    <source>
        <dbReference type="ARBA" id="ARBA00004714"/>
    </source>
</evidence>
<sequence length="367" mass="40080">MLRRSQMIGDSHMARITLRQLLDHAAEHGYGVPAFNLNNMEQGLAIMAAADTTDSPVILQASRGARAYANDVVLAKLIDGLVEIYPHIPVCMHLDHGNNEATCATAIQYGFTSVMMDGSLKADGKTPADYAYNVEITRNVTKMAHWAGVSVEGELGVLGSLESGTGEAEDGHGAEGELSHDQLLTDPDEAVKFVRETKVDALAVAMGTSHGAYKFTKQPDGDVLAMNVIEEIHRRLPTTHLVMHGSSSVPQDLQDIINRYGGEMKPTWGVPVEEIQRGIKHGVRKINIDTDNRMAMTGQIRKILTENPAEFDPRKYLKPAMEAMTKLCKQRFEEFGTAGQGSKIRPISVAQMAKRYADGSLDPRIDG</sequence>
<feature type="binding site" evidence="12">
    <location>
        <begin position="287"/>
        <end position="290"/>
    </location>
    <ligand>
        <name>dihydroxyacetone phosphate</name>
        <dbReference type="ChEBI" id="CHEBI:57642"/>
    </ligand>
</feature>
<dbReference type="Proteomes" id="UP000321258">
    <property type="component" value="Unassembled WGS sequence"/>
</dbReference>
<dbReference type="Pfam" id="PF01116">
    <property type="entry name" value="F_bP_aldolase"/>
    <property type="match status" value="1"/>
</dbReference>
<evidence type="ECO:0000256" key="10">
    <source>
        <dbReference type="ARBA" id="ARBA00023239"/>
    </source>
</evidence>
<dbReference type="GO" id="GO:0004332">
    <property type="term" value="F:fructose-bisphosphate aldolase activity"/>
    <property type="evidence" value="ECO:0007669"/>
    <property type="project" value="UniProtKB-EC"/>
</dbReference>
<dbReference type="GO" id="GO:0006096">
    <property type="term" value="P:glycolytic process"/>
    <property type="evidence" value="ECO:0007669"/>
    <property type="project" value="UniProtKB-UniPathway"/>
</dbReference>
<dbReference type="EMBL" id="BJZT01000027">
    <property type="protein sequence ID" value="GEP00128.1"/>
    <property type="molecule type" value="Genomic_DNA"/>
</dbReference>
<evidence type="ECO:0000256" key="1">
    <source>
        <dbReference type="ARBA" id="ARBA00000441"/>
    </source>
</evidence>
<dbReference type="Gene3D" id="3.20.20.70">
    <property type="entry name" value="Aldolase class I"/>
    <property type="match status" value="1"/>
</dbReference>
<feature type="binding site" evidence="13">
    <location>
        <position position="154"/>
    </location>
    <ligand>
        <name>Zn(2+)</name>
        <dbReference type="ChEBI" id="CHEBI:29105"/>
        <label>2</label>
    </ligand>
</feature>
<dbReference type="FunFam" id="3.20.20.70:FF:000111">
    <property type="entry name" value="Fructose-1,6-bisphosphate aldolase"/>
    <property type="match status" value="1"/>
</dbReference>
<feature type="compositionally biased region" description="Basic and acidic residues" evidence="15">
    <location>
        <begin position="169"/>
        <end position="180"/>
    </location>
</feature>
<evidence type="ECO:0000313" key="16">
    <source>
        <dbReference type="EMBL" id="GEP00128.1"/>
    </source>
</evidence>
<dbReference type="NCBIfam" id="TIGR01521">
    <property type="entry name" value="FruBisAldo_II_B"/>
    <property type="match status" value="1"/>
</dbReference>
<dbReference type="SUPFAM" id="SSF51569">
    <property type="entry name" value="Aldolase"/>
    <property type="match status" value="1"/>
</dbReference>
<comment type="caution">
    <text evidence="16">The sequence shown here is derived from an EMBL/GenBank/DDBJ whole genome shotgun (WGS) entry which is preliminary data.</text>
</comment>
<feature type="active site" description="Proton donor" evidence="11">
    <location>
        <position position="95"/>
    </location>
</feature>
<keyword evidence="8 13" id="KW-0862">Zinc</keyword>
<evidence type="ECO:0000256" key="9">
    <source>
        <dbReference type="ARBA" id="ARBA00023152"/>
    </source>
</evidence>
<evidence type="ECO:0000256" key="6">
    <source>
        <dbReference type="ARBA" id="ARBA00022567"/>
    </source>
</evidence>
<feature type="binding site" evidence="13">
    <location>
        <position position="210"/>
    </location>
    <ligand>
        <name>Zn(2+)</name>
        <dbReference type="ChEBI" id="CHEBI:29105"/>
        <label>1</label>
        <note>catalytic</note>
    </ligand>
</feature>
<comment type="pathway">
    <text evidence="4">Carbohydrate biosynthesis; Calvin cycle.</text>
</comment>
<evidence type="ECO:0000256" key="15">
    <source>
        <dbReference type="SAM" id="MobiDB-lite"/>
    </source>
</evidence>
<dbReference type="PANTHER" id="PTHR30304">
    <property type="entry name" value="D-TAGATOSE-1,6-BISPHOSPHATE ALDOLASE"/>
    <property type="match status" value="1"/>
</dbReference>
<dbReference type="GO" id="GO:0008270">
    <property type="term" value="F:zinc ion binding"/>
    <property type="evidence" value="ECO:0007669"/>
    <property type="project" value="InterPro"/>
</dbReference>
<dbReference type="PANTHER" id="PTHR30304:SF0">
    <property type="entry name" value="D-TAGATOSE-1,6-BISPHOSPHATE ALDOLASE SUBUNIT GATY-RELATED"/>
    <property type="match status" value="1"/>
</dbReference>
<dbReference type="UniPathway" id="UPA00109">
    <property type="reaction ID" value="UER00183"/>
</dbReference>
<comment type="similarity">
    <text evidence="5 14">Belongs to the class II fructose-bisphosphate aldolase family.</text>
</comment>
<keyword evidence="17" id="KW-1185">Reference proteome</keyword>
<dbReference type="InterPro" id="IPR013785">
    <property type="entry name" value="Aldolase_TIM"/>
</dbReference>
<protein>
    <recommendedName>
        <fullName evidence="14">Fructose-1,6-bisphosphate aldolase</fullName>
        <shortName evidence="14">FBP aldolase</shortName>
        <ecNumber evidence="14">4.1.2.13</ecNumber>
    </recommendedName>
</protein>
<keyword evidence="10 14" id="KW-0456">Lyase</keyword>
<dbReference type="InterPro" id="IPR006412">
    <property type="entry name" value="Fruct_bisP_Calv"/>
</dbReference>
<comment type="function">
    <text evidence="2 14">Catalyzes the aldol condensation of dihydroxyacetone phosphate (DHAP or glycerone-phosphate) with glyceraldehyde 3-phosphate (G3P) to form fructose 1,6-bisphosphate (FBP) in gluconeogenesis and the reverse reaction in glycolysis.</text>
</comment>
<keyword evidence="7 13" id="KW-0479">Metal-binding</keyword>
<comment type="cofactor">
    <cofactor evidence="14">
        <name>Zn(2+)</name>
        <dbReference type="ChEBI" id="CHEBI:29105"/>
    </cofactor>
    <text evidence="14">One is catalytic and the other provides a structural contribution.</text>
</comment>
<evidence type="ECO:0000256" key="2">
    <source>
        <dbReference type="ARBA" id="ARBA00002181"/>
    </source>
</evidence>
<evidence type="ECO:0000256" key="8">
    <source>
        <dbReference type="ARBA" id="ARBA00022833"/>
    </source>
</evidence>
<dbReference type="CDD" id="cd00947">
    <property type="entry name" value="TBP_aldolase_IIB"/>
    <property type="match status" value="1"/>
</dbReference>
<comment type="catalytic activity">
    <reaction evidence="1 14">
        <text>beta-D-fructose 1,6-bisphosphate = D-glyceraldehyde 3-phosphate + dihydroxyacetone phosphate</text>
        <dbReference type="Rhea" id="RHEA:14729"/>
        <dbReference type="ChEBI" id="CHEBI:32966"/>
        <dbReference type="ChEBI" id="CHEBI:57642"/>
        <dbReference type="ChEBI" id="CHEBI:59776"/>
        <dbReference type="EC" id="4.1.2.13"/>
    </reaction>
</comment>
<gene>
    <name evidence="16" type="ORF">MHA02_25150</name>
</gene>
<dbReference type="InterPro" id="IPR000771">
    <property type="entry name" value="FBA_II"/>
</dbReference>
<evidence type="ECO:0000256" key="14">
    <source>
        <dbReference type="RuleBase" id="RU365019"/>
    </source>
</evidence>
<dbReference type="PROSITE" id="PS00806">
    <property type="entry name" value="ALDOLASE_CLASS_II_2"/>
    <property type="match status" value="1"/>
</dbReference>
<reference evidence="16 17" key="1">
    <citation type="submission" date="2019-07" db="EMBL/GenBank/DDBJ databases">
        <title>Whole genome shotgun sequence of Methylobacterium haplocladii NBRC 107714.</title>
        <authorList>
            <person name="Hosoyama A."/>
            <person name="Uohara A."/>
            <person name="Ohji S."/>
            <person name="Ichikawa N."/>
        </authorList>
    </citation>
    <scope>NUCLEOTIDE SEQUENCE [LARGE SCALE GENOMIC DNA]</scope>
    <source>
        <strain evidence="16 17">NBRC 107714</strain>
    </source>
</reference>
<dbReference type="AlphaFoldDB" id="A0A512IQZ5"/>
<keyword evidence="6" id="KW-0113">Calvin cycle</keyword>
<name>A0A512IQZ5_9HYPH</name>
<evidence type="ECO:0000256" key="11">
    <source>
        <dbReference type="PIRSR" id="PIRSR001359-1"/>
    </source>
</evidence>
<evidence type="ECO:0000256" key="7">
    <source>
        <dbReference type="ARBA" id="ARBA00022723"/>
    </source>
</evidence>
<feature type="region of interest" description="Disordered" evidence="15">
    <location>
        <begin position="161"/>
        <end position="181"/>
    </location>
</feature>
<organism evidence="16 17">
    <name type="scientific">Methylobacterium haplocladii</name>
    <dbReference type="NCBI Taxonomy" id="1176176"/>
    <lineage>
        <taxon>Bacteria</taxon>
        <taxon>Pseudomonadati</taxon>
        <taxon>Pseudomonadota</taxon>
        <taxon>Alphaproteobacteria</taxon>
        <taxon>Hyphomicrobiales</taxon>
        <taxon>Methylobacteriaceae</taxon>
        <taxon>Methylobacterium</taxon>
    </lineage>
</organism>
<feature type="binding site" evidence="12">
    <location>
        <begin position="245"/>
        <end position="247"/>
    </location>
    <ligand>
        <name>dihydroxyacetone phosphate</name>
        <dbReference type="ChEBI" id="CHEBI:57642"/>
    </ligand>
</feature>
<accession>A0A512IQZ5</accession>
<dbReference type="NCBIfam" id="TIGR00167">
    <property type="entry name" value="cbbA"/>
    <property type="match status" value="1"/>
</dbReference>
<comment type="cofactor">
    <cofactor evidence="13">
        <name>Zn(2+)</name>
        <dbReference type="ChEBI" id="CHEBI:29105"/>
    </cofactor>
    <text evidence="13">Binds 2 Zn(2+) ions per subunit. One is catalytic and the other provides a structural contribution.</text>
</comment>
<feature type="binding site" evidence="12">
    <location>
        <position position="211"/>
    </location>
    <ligand>
        <name>dihydroxyacetone phosphate</name>
        <dbReference type="ChEBI" id="CHEBI:57642"/>
    </ligand>
</feature>
<evidence type="ECO:0000256" key="13">
    <source>
        <dbReference type="PIRSR" id="PIRSR001359-3"/>
    </source>
</evidence>
<feature type="binding site" evidence="13">
    <location>
        <position position="244"/>
    </location>
    <ligand>
        <name>Zn(2+)</name>
        <dbReference type="ChEBI" id="CHEBI:29105"/>
        <label>1</label>
        <note>catalytic</note>
    </ligand>
</feature>
<evidence type="ECO:0000256" key="5">
    <source>
        <dbReference type="ARBA" id="ARBA00005812"/>
    </source>
</evidence>
<dbReference type="PROSITE" id="PS00602">
    <property type="entry name" value="ALDOLASE_CLASS_II_1"/>
    <property type="match status" value="1"/>
</dbReference>
<dbReference type="UniPathway" id="UPA00116"/>
<evidence type="ECO:0000256" key="12">
    <source>
        <dbReference type="PIRSR" id="PIRSR001359-2"/>
    </source>
</evidence>
<keyword evidence="9 14" id="KW-0324">Glycolysis</keyword>
<dbReference type="PIRSF" id="PIRSF001359">
    <property type="entry name" value="F_bP_aldolase_II"/>
    <property type="match status" value="1"/>
</dbReference>
<evidence type="ECO:0000313" key="17">
    <source>
        <dbReference type="Proteomes" id="UP000321258"/>
    </source>
</evidence>
<evidence type="ECO:0000256" key="4">
    <source>
        <dbReference type="ARBA" id="ARBA00005215"/>
    </source>
</evidence>
<dbReference type="InterPro" id="IPR050246">
    <property type="entry name" value="Class_II_FBP_aldolase"/>
</dbReference>